<dbReference type="CDD" id="cd09274">
    <property type="entry name" value="RNase_HI_RT_Ty3"/>
    <property type="match status" value="1"/>
</dbReference>
<keyword evidence="5" id="KW-0378">Hydrolase</keyword>
<keyword evidence="9" id="KW-1185">Reference proteome</keyword>
<evidence type="ECO:0000256" key="3">
    <source>
        <dbReference type="ARBA" id="ARBA00022722"/>
    </source>
</evidence>
<keyword evidence="4" id="KW-0255">Endonuclease</keyword>
<evidence type="ECO:0000313" key="9">
    <source>
        <dbReference type="Proteomes" id="UP000765509"/>
    </source>
</evidence>
<keyword evidence="3" id="KW-0540">Nuclease</keyword>
<dbReference type="OrthoDB" id="2208902at2759"/>
<organism evidence="8 9">
    <name type="scientific">Austropuccinia psidii MF-1</name>
    <dbReference type="NCBI Taxonomy" id="1389203"/>
    <lineage>
        <taxon>Eukaryota</taxon>
        <taxon>Fungi</taxon>
        <taxon>Dikarya</taxon>
        <taxon>Basidiomycota</taxon>
        <taxon>Pucciniomycotina</taxon>
        <taxon>Pucciniomycetes</taxon>
        <taxon>Pucciniales</taxon>
        <taxon>Sphaerophragmiaceae</taxon>
        <taxon>Austropuccinia</taxon>
    </lineage>
</organism>
<dbReference type="InterPro" id="IPR041373">
    <property type="entry name" value="RT_RNaseH"/>
</dbReference>
<dbReference type="GO" id="GO:0016787">
    <property type="term" value="F:hydrolase activity"/>
    <property type="evidence" value="ECO:0007669"/>
    <property type="project" value="UniProtKB-KW"/>
</dbReference>
<dbReference type="SUPFAM" id="SSF56672">
    <property type="entry name" value="DNA/RNA polymerases"/>
    <property type="match status" value="1"/>
</dbReference>
<comment type="caution">
    <text evidence="8">The sequence shown here is derived from an EMBL/GenBank/DDBJ whole genome shotgun (WGS) entry which is preliminary data.</text>
</comment>
<evidence type="ECO:0000313" key="8">
    <source>
        <dbReference type="EMBL" id="MBW0531735.1"/>
    </source>
</evidence>
<keyword evidence="6" id="KW-0695">RNA-directed DNA polymerase</keyword>
<feature type="domain" description="Reverse transcriptase RNase H-like" evidence="7">
    <location>
        <begin position="3"/>
        <end position="110"/>
    </location>
</feature>
<sequence>MPDWKLSFKIYIDSYGEGLGAALHQTQIINDKPVEGPICSISRQIKPIEASYGESQKECLFLVWALEKLHYYLDGKVFDIITDCNAVKSLLNMKSPVRHMLRGQIAIQEYRGNMTIAHKSGNTHKHSDGLSRQALANTTENTAWVPQQEQHIEGICVTVSLEVYLTYPNRP</sequence>
<evidence type="ECO:0000256" key="6">
    <source>
        <dbReference type="ARBA" id="ARBA00022918"/>
    </source>
</evidence>
<name>A0A9Q3EYH0_9BASI</name>
<dbReference type="GO" id="GO:0003964">
    <property type="term" value="F:RNA-directed DNA polymerase activity"/>
    <property type="evidence" value="ECO:0007669"/>
    <property type="project" value="UniProtKB-KW"/>
</dbReference>
<keyword evidence="2" id="KW-0548">Nucleotidyltransferase</keyword>
<reference evidence="8" key="1">
    <citation type="submission" date="2021-03" db="EMBL/GenBank/DDBJ databases">
        <title>Draft genome sequence of rust myrtle Austropuccinia psidii MF-1, a brazilian biotype.</title>
        <authorList>
            <person name="Quecine M.C."/>
            <person name="Pachon D.M.R."/>
            <person name="Bonatelli M.L."/>
            <person name="Correr F.H."/>
            <person name="Franceschini L.M."/>
            <person name="Leite T.F."/>
            <person name="Margarido G.R.A."/>
            <person name="Almeida C.A."/>
            <person name="Ferrarezi J.A."/>
            <person name="Labate C.A."/>
        </authorList>
    </citation>
    <scope>NUCLEOTIDE SEQUENCE</scope>
    <source>
        <strain evidence="8">MF-1</strain>
    </source>
</reference>
<dbReference type="PANTHER" id="PTHR37984:SF5">
    <property type="entry name" value="PROTEIN NYNRIN-LIKE"/>
    <property type="match status" value="1"/>
</dbReference>
<evidence type="ECO:0000256" key="5">
    <source>
        <dbReference type="ARBA" id="ARBA00022801"/>
    </source>
</evidence>
<dbReference type="InterPro" id="IPR050951">
    <property type="entry name" value="Retrovirus_Pol_polyprotein"/>
</dbReference>
<gene>
    <name evidence="8" type="ORF">O181_071450</name>
</gene>
<dbReference type="InterPro" id="IPR043502">
    <property type="entry name" value="DNA/RNA_pol_sf"/>
</dbReference>
<dbReference type="Proteomes" id="UP000765509">
    <property type="component" value="Unassembled WGS sequence"/>
</dbReference>
<evidence type="ECO:0000256" key="2">
    <source>
        <dbReference type="ARBA" id="ARBA00022695"/>
    </source>
</evidence>
<dbReference type="AlphaFoldDB" id="A0A9Q3EYH0"/>
<evidence type="ECO:0000256" key="1">
    <source>
        <dbReference type="ARBA" id="ARBA00022679"/>
    </source>
</evidence>
<keyword evidence="1" id="KW-0808">Transferase</keyword>
<proteinExistence type="predicted"/>
<dbReference type="Pfam" id="PF17917">
    <property type="entry name" value="RT_RNaseH"/>
    <property type="match status" value="1"/>
</dbReference>
<evidence type="ECO:0000259" key="7">
    <source>
        <dbReference type="Pfam" id="PF17917"/>
    </source>
</evidence>
<protein>
    <recommendedName>
        <fullName evidence="7">Reverse transcriptase RNase H-like domain-containing protein</fullName>
    </recommendedName>
</protein>
<evidence type="ECO:0000256" key="4">
    <source>
        <dbReference type="ARBA" id="ARBA00022759"/>
    </source>
</evidence>
<dbReference type="EMBL" id="AVOT02037093">
    <property type="protein sequence ID" value="MBW0531735.1"/>
    <property type="molecule type" value="Genomic_DNA"/>
</dbReference>
<dbReference type="PANTHER" id="PTHR37984">
    <property type="entry name" value="PROTEIN CBG26694"/>
    <property type="match status" value="1"/>
</dbReference>
<accession>A0A9Q3EYH0</accession>
<dbReference type="GO" id="GO:0004519">
    <property type="term" value="F:endonuclease activity"/>
    <property type="evidence" value="ECO:0007669"/>
    <property type="project" value="UniProtKB-KW"/>
</dbReference>